<dbReference type="InterPro" id="IPR003594">
    <property type="entry name" value="HATPase_dom"/>
</dbReference>
<dbReference type="Pfam" id="PF02518">
    <property type="entry name" value="HATPase_c"/>
    <property type="match status" value="1"/>
</dbReference>
<keyword evidence="4" id="KW-0808">Transferase</keyword>
<dbReference type="PANTHER" id="PTHR45453:SF1">
    <property type="entry name" value="PHOSPHATE REGULON SENSOR PROTEIN PHOR"/>
    <property type="match status" value="1"/>
</dbReference>
<dbReference type="SMART" id="SM00388">
    <property type="entry name" value="HisKA"/>
    <property type="match status" value="1"/>
</dbReference>
<gene>
    <name evidence="9" type="ORF">D7Z94_15355</name>
</gene>
<evidence type="ECO:0000313" key="10">
    <source>
        <dbReference type="Proteomes" id="UP000276603"/>
    </source>
</evidence>
<dbReference type="InterPro" id="IPR036097">
    <property type="entry name" value="HisK_dim/P_sf"/>
</dbReference>
<dbReference type="GO" id="GO:0000155">
    <property type="term" value="F:phosphorelay sensor kinase activity"/>
    <property type="evidence" value="ECO:0007669"/>
    <property type="project" value="InterPro"/>
</dbReference>
<dbReference type="AlphaFoldDB" id="A0A3B0C4U2"/>
<keyword evidence="7" id="KW-1133">Transmembrane helix</keyword>
<evidence type="ECO:0000313" key="9">
    <source>
        <dbReference type="EMBL" id="RKN79671.1"/>
    </source>
</evidence>
<evidence type="ECO:0000256" key="6">
    <source>
        <dbReference type="ARBA" id="ARBA00023012"/>
    </source>
</evidence>
<dbReference type="Proteomes" id="UP000276603">
    <property type="component" value="Unassembled WGS sequence"/>
</dbReference>
<dbReference type="SUPFAM" id="SSF55874">
    <property type="entry name" value="ATPase domain of HSP90 chaperone/DNA topoisomerase II/histidine kinase"/>
    <property type="match status" value="1"/>
</dbReference>
<evidence type="ECO:0000256" key="4">
    <source>
        <dbReference type="ARBA" id="ARBA00022679"/>
    </source>
</evidence>
<evidence type="ECO:0000256" key="7">
    <source>
        <dbReference type="SAM" id="Phobius"/>
    </source>
</evidence>
<dbReference type="GO" id="GO:0005886">
    <property type="term" value="C:plasma membrane"/>
    <property type="evidence" value="ECO:0007669"/>
    <property type="project" value="TreeGrafter"/>
</dbReference>
<evidence type="ECO:0000256" key="1">
    <source>
        <dbReference type="ARBA" id="ARBA00000085"/>
    </source>
</evidence>
<dbReference type="PANTHER" id="PTHR45453">
    <property type="entry name" value="PHOSPHATE REGULON SENSOR PROTEIN PHOR"/>
    <property type="match status" value="1"/>
</dbReference>
<feature type="domain" description="Histidine kinase" evidence="8">
    <location>
        <begin position="214"/>
        <end position="415"/>
    </location>
</feature>
<keyword evidence="7" id="KW-0812">Transmembrane</keyword>
<dbReference type="InterPro" id="IPR003661">
    <property type="entry name" value="HisK_dim/P_dom"/>
</dbReference>
<dbReference type="SUPFAM" id="SSF47384">
    <property type="entry name" value="Homodimeric domain of signal transducing histidine kinase"/>
    <property type="match status" value="1"/>
</dbReference>
<keyword evidence="6" id="KW-0902">Two-component regulatory system</keyword>
<comment type="catalytic activity">
    <reaction evidence="1">
        <text>ATP + protein L-histidine = ADP + protein N-phospho-L-histidine.</text>
        <dbReference type="EC" id="2.7.13.3"/>
    </reaction>
</comment>
<protein>
    <recommendedName>
        <fullName evidence="2">histidine kinase</fullName>
        <ecNumber evidence="2">2.7.13.3</ecNumber>
    </recommendedName>
</protein>
<dbReference type="RefSeq" id="WP_120712479.1">
    <property type="nucleotide sequence ID" value="NZ_RBCJ01000003.1"/>
</dbReference>
<dbReference type="PROSITE" id="PS50109">
    <property type="entry name" value="HIS_KIN"/>
    <property type="match status" value="1"/>
</dbReference>
<dbReference type="GO" id="GO:0016036">
    <property type="term" value="P:cellular response to phosphate starvation"/>
    <property type="evidence" value="ECO:0007669"/>
    <property type="project" value="TreeGrafter"/>
</dbReference>
<comment type="caution">
    <text evidence="9">The sequence shown here is derived from an EMBL/GenBank/DDBJ whole genome shotgun (WGS) entry which is preliminary data.</text>
</comment>
<evidence type="ECO:0000256" key="2">
    <source>
        <dbReference type="ARBA" id="ARBA00012438"/>
    </source>
</evidence>
<organism evidence="9 10">
    <name type="scientific">Ulvibacterium marinum</name>
    <dbReference type="NCBI Taxonomy" id="2419782"/>
    <lineage>
        <taxon>Bacteria</taxon>
        <taxon>Pseudomonadati</taxon>
        <taxon>Bacteroidota</taxon>
        <taxon>Flavobacteriia</taxon>
        <taxon>Flavobacteriales</taxon>
        <taxon>Flavobacteriaceae</taxon>
        <taxon>Ulvibacterium</taxon>
    </lineage>
</organism>
<feature type="transmembrane region" description="Helical" evidence="7">
    <location>
        <begin position="12"/>
        <end position="30"/>
    </location>
</feature>
<dbReference type="CDD" id="cd00082">
    <property type="entry name" value="HisKA"/>
    <property type="match status" value="1"/>
</dbReference>
<feature type="transmembrane region" description="Helical" evidence="7">
    <location>
        <begin position="125"/>
        <end position="147"/>
    </location>
</feature>
<dbReference type="EMBL" id="RBCJ01000003">
    <property type="protein sequence ID" value="RKN79671.1"/>
    <property type="molecule type" value="Genomic_DNA"/>
</dbReference>
<evidence type="ECO:0000256" key="3">
    <source>
        <dbReference type="ARBA" id="ARBA00022553"/>
    </source>
</evidence>
<dbReference type="EC" id="2.7.13.3" evidence="2"/>
<dbReference type="GO" id="GO:0004721">
    <property type="term" value="F:phosphoprotein phosphatase activity"/>
    <property type="evidence" value="ECO:0007669"/>
    <property type="project" value="TreeGrafter"/>
</dbReference>
<accession>A0A3B0C4U2</accession>
<evidence type="ECO:0000256" key="5">
    <source>
        <dbReference type="ARBA" id="ARBA00022777"/>
    </source>
</evidence>
<sequence length="415" mass="48621">MNLVRKTNTYYLIFLAFLFPIMVTVDYYLIQYIVNSEVEEILLHESERINFHLVEEGTFPASNYLFETTPVSEDIAFSPKFKDTLFYEAYADKRIPYRTYEFIAQVHSQNVRISLKHVLLEINELILLLFVTTTLVLLVLVTGLFFINQKIYRWAWSPFFKNLTTLNNYDVAQKQSIHLEPSNILEFEELNKVVTSLIDQVKKDFQNLKEFNQNISHEIQTPLAIIRNKIVLLLESQNLDSKELQWVQAVYQETNKLSKIEKSLTLISRIENQEFKRLDSVDVRLLIENIMNNMIEMITFKKLKVKTNLNPVKIKCDLVLADILFTNLIKNAVQHNHEGGSIEMFLSEEKFEIINTGDESLIETAQLFNRFQKGNASKESLGLGLAINQRICELYGFRLDYNRQGRIHTFSLFFQ</sequence>
<dbReference type="Gene3D" id="1.10.287.130">
    <property type="match status" value="1"/>
</dbReference>
<dbReference type="OrthoDB" id="1522504at2"/>
<keyword evidence="10" id="KW-1185">Reference proteome</keyword>
<keyword evidence="3" id="KW-0597">Phosphoprotein</keyword>
<reference evidence="9 10" key="1">
    <citation type="submission" date="2018-10" db="EMBL/GenBank/DDBJ databases">
        <title>Ulvibacterium marinum gen. nov., sp. nov., a novel marine bacterium of the family Flavobacteriaceae, isolated from a culture of the green alga Ulva prolifera.</title>
        <authorList>
            <person name="Zhang Z."/>
        </authorList>
    </citation>
    <scope>NUCLEOTIDE SEQUENCE [LARGE SCALE GENOMIC DNA]</scope>
    <source>
        <strain evidence="9 10">CCMM003</strain>
    </source>
</reference>
<keyword evidence="5 9" id="KW-0418">Kinase</keyword>
<keyword evidence="7" id="KW-0472">Membrane</keyword>
<dbReference type="Pfam" id="PF00512">
    <property type="entry name" value="HisKA"/>
    <property type="match status" value="1"/>
</dbReference>
<proteinExistence type="predicted"/>
<name>A0A3B0C4U2_9FLAO</name>
<evidence type="ECO:0000259" key="8">
    <source>
        <dbReference type="PROSITE" id="PS50109"/>
    </source>
</evidence>
<dbReference type="Gene3D" id="3.30.565.10">
    <property type="entry name" value="Histidine kinase-like ATPase, C-terminal domain"/>
    <property type="match status" value="1"/>
</dbReference>
<dbReference type="InterPro" id="IPR036890">
    <property type="entry name" value="HATPase_C_sf"/>
</dbReference>
<dbReference type="InterPro" id="IPR050351">
    <property type="entry name" value="BphY/WalK/GraS-like"/>
</dbReference>
<dbReference type="InterPro" id="IPR005467">
    <property type="entry name" value="His_kinase_dom"/>
</dbReference>